<protein>
    <submittedName>
        <fullName evidence="2">Uncharacterized protein</fullName>
    </submittedName>
</protein>
<dbReference type="AlphaFoldDB" id="A0A2S8GJM4"/>
<proteinExistence type="predicted"/>
<evidence type="ECO:0000256" key="1">
    <source>
        <dbReference type="SAM" id="Phobius"/>
    </source>
</evidence>
<dbReference type="EMBL" id="PUHZ01000018">
    <property type="protein sequence ID" value="PQO44648.1"/>
    <property type="molecule type" value="Genomic_DNA"/>
</dbReference>
<keyword evidence="1" id="KW-0472">Membrane</keyword>
<evidence type="ECO:0000313" key="2">
    <source>
        <dbReference type="EMBL" id="PQO44648.1"/>
    </source>
</evidence>
<gene>
    <name evidence="2" type="ORF">C5Y93_17920</name>
</gene>
<reference evidence="2 3" key="1">
    <citation type="submission" date="2018-02" db="EMBL/GenBank/DDBJ databases">
        <title>Comparative genomes isolates from brazilian mangrove.</title>
        <authorList>
            <person name="Araujo J.E."/>
            <person name="Taketani R.G."/>
            <person name="Silva M.C.P."/>
            <person name="Loureco M.V."/>
            <person name="Andreote F.D."/>
        </authorList>
    </citation>
    <scope>NUCLEOTIDE SEQUENCE [LARGE SCALE GENOMIC DNA]</scope>
    <source>
        <strain evidence="2 3">Nap-Phe MGV</strain>
    </source>
</reference>
<keyword evidence="1" id="KW-0812">Transmembrane</keyword>
<comment type="caution">
    <text evidence="2">The sequence shown here is derived from an EMBL/GenBank/DDBJ whole genome shotgun (WGS) entry which is preliminary data.</text>
</comment>
<dbReference type="RefSeq" id="WP_105336822.1">
    <property type="nucleotide sequence ID" value="NZ_PUHZ01000018.1"/>
</dbReference>
<sequence length="179" mass="19768">MTSPARDNPYQSPSEPHNAAPWRRWYVWWATSAAAVSFALWILLQNPILGAIMPIAAGALSVHSLLYLHRKYQAGGMITWQEQLKAVVQSTIAVTAATIAGNIAFFFSCTGMAIATRMPFYLTTKTDADAYYYHAMIVFGLAYVVMAIAFGVSIWLMGPPSVERFRQQISAGRKEQADA</sequence>
<dbReference type="OrthoDB" id="290501at2"/>
<evidence type="ECO:0000313" key="3">
    <source>
        <dbReference type="Proteomes" id="UP000237819"/>
    </source>
</evidence>
<keyword evidence="1" id="KW-1133">Transmembrane helix</keyword>
<feature type="transmembrane region" description="Helical" evidence="1">
    <location>
        <begin position="50"/>
        <end position="69"/>
    </location>
</feature>
<accession>A0A2S8GJM4</accession>
<name>A0A2S8GJM4_9BACT</name>
<feature type="transmembrane region" description="Helical" evidence="1">
    <location>
        <begin position="90"/>
        <end position="115"/>
    </location>
</feature>
<feature type="transmembrane region" description="Helical" evidence="1">
    <location>
        <begin position="25"/>
        <end position="44"/>
    </location>
</feature>
<feature type="transmembrane region" description="Helical" evidence="1">
    <location>
        <begin position="135"/>
        <end position="157"/>
    </location>
</feature>
<organism evidence="2 3">
    <name type="scientific">Blastopirellula marina</name>
    <dbReference type="NCBI Taxonomy" id="124"/>
    <lineage>
        <taxon>Bacteria</taxon>
        <taxon>Pseudomonadati</taxon>
        <taxon>Planctomycetota</taxon>
        <taxon>Planctomycetia</taxon>
        <taxon>Pirellulales</taxon>
        <taxon>Pirellulaceae</taxon>
        <taxon>Blastopirellula</taxon>
    </lineage>
</organism>
<dbReference type="Proteomes" id="UP000237819">
    <property type="component" value="Unassembled WGS sequence"/>
</dbReference>